<comment type="catalytic activity">
    <reaction evidence="10">
        <text>nicotinate beta-D-ribonucleotide + CO2 + diphosphate = quinolinate + 5-phospho-alpha-D-ribose 1-diphosphate + 2 H(+)</text>
        <dbReference type="Rhea" id="RHEA:12733"/>
        <dbReference type="ChEBI" id="CHEBI:15378"/>
        <dbReference type="ChEBI" id="CHEBI:16526"/>
        <dbReference type="ChEBI" id="CHEBI:29959"/>
        <dbReference type="ChEBI" id="CHEBI:33019"/>
        <dbReference type="ChEBI" id="CHEBI:57502"/>
        <dbReference type="ChEBI" id="CHEBI:58017"/>
        <dbReference type="EC" id="2.4.2.19"/>
    </reaction>
</comment>
<keyword evidence="7" id="KW-0328">Glycosyltransferase</keyword>
<dbReference type="AlphaFoldDB" id="A0A2M7YDP7"/>
<organism evidence="16 17">
    <name type="scientific">bacterium (Candidatus Ratteibacteria) CG_4_9_14_3_um_filter_41_21</name>
    <dbReference type="NCBI Taxonomy" id="2014289"/>
    <lineage>
        <taxon>Bacteria</taxon>
        <taxon>Candidatus Ratteibacteria</taxon>
    </lineage>
</organism>
<feature type="binding site" evidence="12">
    <location>
        <begin position="266"/>
        <end position="268"/>
    </location>
    <ligand>
        <name>substrate</name>
    </ligand>
</feature>
<evidence type="ECO:0000256" key="5">
    <source>
        <dbReference type="ARBA" id="ARBA00011944"/>
    </source>
</evidence>
<comment type="pathway">
    <text evidence="2">Cofactor biosynthesis; NAD(+) biosynthesis; nicotinate D-ribonucleotide from quinolinate: step 1/1.</text>
</comment>
<dbReference type="Gene3D" id="3.90.1170.20">
    <property type="entry name" value="Quinolinate phosphoribosyl transferase, N-terminal domain"/>
    <property type="match status" value="1"/>
</dbReference>
<feature type="coiled-coil region" evidence="13">
    <location>
        <begin position="176"/>
        <end position="205"/>
    </location>
</feature>
<dbReference type="Proteomes" id="UP000229213">
    <property type="component" value="Unassembled WGS sequence"/>
</dbReference>
<dbReference type="SUPFAM" id="SSF51690">
    <property type="entry name" value="Nicotinate/Quinolinate PRTase C-terminal domain-like"/>
    <property type="match status" value="1"/>
</dbReference>
<feature type="binding site" evidence="12">
    <location>
        <begin position="117"/>
        <end position="119"/>
    </location>
    <ligand>
        <name>substrate</name>
    </ligand>
</feature>
<dbReference type="GO" id="GO:0034213">
    <property type="term" value="P:quinolinate catabolic process"/>
    <property type="evidence" value="ECO:0007669"/>
    <property type="project" value="TreeGrafter"/>
</dbReference>
<dbReference type="GO" id="GO:0004514">
    <property type="term" value="F:nicotinate-nucleotide diphosphorylase (carboxylating) activity"/>
    <property type="evidence" value="ECO:0007669"/>
    <property type="project" value="UniProtKB-EC"/>
</dbReference>
<evidence type="ECO:0000256" key="9">
    <source>
        <dbReference type="ARBA" id="ARBA00033102"/>
    </source>
</evidence>
<sequence length="283" mass="30914">ALDEDIGEGDRTTKILFPMAKKVKAIILAKEKGIIAGLPIAKLSFKTLDKKIKFIPRVKEGEEVKANQIVAELVGNCAGLLAGERVALNFLSHLSGIATLTDLLVKKVKNRVKIMDTRKTLPGLRILEKYAVKTGGGKNHRFGLFDGILIKDNHIEIATSSAEKSELLAMTPKLKIQVIEELILTAKKEAKKMKVEVEVENYQEALTAIRTGADIIMLDNMKPATIRKIVKFAKNLPKKPIFEISGGITLENISQFASLGIDRISLGALTHSAPALDLGMEIT</sequence>
<feature type="binding site" evidence="12">
    <location>
        <begin position="245"/>
        <end position="247"/>
    </location>
    <ligand>
        <name>substrate</name>
    </ligand>
</feature>
<accession>A0A2M7YDP7</accession>
<dbReference type="UniPathway" id="UPA00253">
    <property type="reaction ID" value="UER00331"/>
</dbReference>
<evidence type="ECO:0000256" key="3">
    <source>
        <dbReference type="ARBA" id="ARBA00009400"/>
    </source>
</evidence>
<keyword evidence="6" id="KW-0662">Pyridine nucleotide biosynthesis</keyword>
<feature type="domain" description="Quinolinate phosphoribosyl transferase N-terminal" evidence="15">
    <location>
        <begin position="10"/>
        <end position="95"/>
    </location>
</feature>
<protein>
    <recommendedName>
        <fullName evidence="11">Probable nicotinate-nucleotide pyrophosphorylase [carboxylating]</fullName>
        <ecNumber evidence="5">2.4.2.19</ecNumber>
    </recommendedName>
    <alternativeName>
        <fullName evidence="9">Quinolinate phosphoribosyltransferase [decarboxylating]</fullName>
    </alternativeName>
</protein>
<dbReference type="PANTHER" id="PTHR32179:SF3">
    <property type="entry name" value="NICOTINATE-NUCLEOTIDE PYROPHOSPHORYLASE [CARBOXYLATING]"/>
    <property type="match status" value="1"/>
</dbReference>
<feature type="binding site" evidence="12">
    <location>
        <position position="151"/>
    </location>
    <ligand>
        <name>substrate</name>
    </ligand>
</feature>
<evidence type="ECO:0000256" key="13">
    <source>
        <dbReference type="SAM" id="Coils"/>
    </source>
</evidence>
<comment type="subunit">
    <text evidence="4">Hexamer formed by 3 homodimers.</text>
</comment>
<dbReference type="Gene3D" id="3.20.20.70">
    <property type="entry name" value="Aldolase class I"/>
    <property type="match status" value="1"/>
</dbReference>
<comment type="caution">
    <text evidence="16">The sequence shown here is derived from an EMBL/GenBank/DDBJ whole genome shotgun (WGS) entry which is preliminary data.</text>
</comment>
<dbReference type="InterPro" id="IPR002638">
    <property type="entry name" value="Quinolinate_PRibosylTrfase_C"/>
</dbReference>
<evidence type="ECO:0000256" key="11">
    <source>
        <dbReference type="ARBA" id="ARBA00069173"/>
    </source>
</evidence>
<evidence type="ECO:0000256" key="10">
    <source>
        <dbReference type="ARBA" id="ARBA00047445"/>
    </source>
</evidence>
<dbReference type="FunFam" id="3.90.1170.20:FF:000001">
    <property type="entry name" value="Nicotinate-nucleotide diphosphorylase (Carboxylating)"/>
    <property type="match status" value="1"/>
</dbReference>
<evidence type="ECO:0000256" key="1">
    <source>
        <dbReference type="ARBA" id="ARBA00003237"/>
    </source>
</evidence>
<dbReference type="InterPro" id="IPR004393">
    <property type="entry name" value="NadC"/>
</dbReference>
<dbReference type="InterPro" id="IPR036068">
    <property type="entry name" value="Nicotinate_pribotase-like_C"/>
</dbReference>
<dbReference type="FunFam" id="3.20.20.70:FF:000030">
    <property type="entry name" value="Nicotinate-nucleotide pyrophosphorylase, carboxylating"/>
    <property type="match status" value="1"/>
</dbReference>
<dbReference type="EMBL" id="PFWI01000288">
    <property type="protein sequence ID" value="PJA61111.1"/>
    <property type="molecule type" value="Genomic_DNA"/>
</dbReference>
<dbReference type="SUPFAM" id="SSF54675">
    <property type="entry name" value="Nicotinate/Quinolinate PRTase N-terminal domain-like"/>
    <property type="match status" value="1"/>
</dbReference>
<dbReference type="GO" id="GO:0005737">
    <property type="term" value="C:cytoplasm"/>
    <property type="evidence" value="ECO:0007669"/>
    <property type="project" value="TreeGrafter"/>
</dbReference>
<keyword evidence="13" id="KW-0175">Coiled coil</keyword>
<dbReference type="PIRSF" id="PIRSF006250">
    <property type="entry name" value="NadC_ModD"/>
    <property type="match status" value="1"/>
</dbReference>
<dbReference type="GO" id="GO:0009435">
    <property type="term" value="P:NAD+ biosynthetic process"/>
    <property type="evidence" value="ECO:0007669"/>
    <property type="project" value="UniProtKB-UniPathway"/>
</dbReference>
<reference evidence="17" key="1">
    <citation type="submission" date="2017-09" db="EMBL/GenBank/DDBJ databases">
        <title>Depth-based differentiation of microbial function through sediment-hosted aquifers and enrichment of novel symbionts in the deep terrestrial subsurface.</title>
        <authorList>
            <person name="Probst A.J."/>
            <person name="Ladd B."/>
            <person name="Jarett J.K."/>
            <person name="Geller-Mcgrath D.E."/>
            <person name="Sieber C.M.K."/>
            <person name="Emerson J.B."/>
            <person name="Anantharaman K."/>
            <person name="Thomas B.C."/>
            <person name="Malmstrom R."/>
            <person name="Stieglmeier M."/>
            <person name="Klingl A."/>
            <person name="Woyke T."/>
            <person name="Ryan C.M."/>
            <person name="Banfield J.F."/>
        </authorList>
    </citation>
    <scope>NUCLEOTIDE SEQUENCE [LARGE SCALE GENOMIC DNA]</scope>
</reference>
<gene>
    <name evidence="16" type="primary">nadC</name>
    <name evidence="16" type="ORF">CO162_08050</name>
</gene>
<dbReference type="InterPro" id="IPR037128">
    <property type="entry name" value="Quinolinate_PRibosylTase_N_sf"/>
</dbReference>
<feature type="domain" description="Quinolinate phosphoribosyl transferase C-terminal" evidence="14">
    <location>
        <begin position="97"/>
        <end position="281"/>
    </location>
</feature>
<feature type="binding site" evidence="12">
    <location>
        <position position="141"/>
    </location>
    <ligand>
        <name>substrate</name>
    </ligand>
</feature>
<comment type="similarity">
    <text evidence="3">Belongs to the NadC/ModD family.</text>
</comment>
<dbReference type="InterPro" id="IPR027277">
    <property type="entry name" value="NadC/ModD"/>
</dbReference>
<evidence type="ECO:0000313" key="17">
    <source>
        <dbReference type="Proteomes" id="UP000229213"/>
    </source>
</evidence>
<dbReference type="NCBIfam" id="TIGR00078">
    <property type="entry name" value="nadC"/>
    <property type="match status" value="1"/>
</dbReference>
<dbReference type="InterPro" id="IPR022412">
    <property type="entry name" value="Quinolinate_PRibosylTrfase_N"/>
</dbReference>
<dbReference type="PANTHER" id="PTHR32179">
    <property type="entry name" value="NICOTINATE-NUCLEOTIDE PYROPHOSPHORYLASE [CARBOXYLATING]"/>
    <property type="match status" value="1"/>
</dbReference>
<evidence type="ECO:0000256" key="7">
    <source>
        <dbReference type="ARBA" id="ARBA00022676"/>
    </source>
</evidence>
<dbReference type="EC" id="2.4.2.19" evidence="5"/>
<evidence type="ECO:0000256" key="12">
    <source>
        <dbReference type="PIRSR" id="PIRSR006250-1"/>
    </source>
</evidence>
<evidence type="ECO:0000256" key="2">
    <source>
        <dbReference type="ARBA" id="ARBA00004893"/>
    </source>
</evidence>
<evidence type="ECO:0000259" key="14">
    <source>
        <dbReference type="Pfam" id="PF01729"/>
    </source>
</evidence>
<evidence type="ECO:0000256" key="6">
    <source>
        <dbReference type="ARBA" id="ARBA00022642"/>
    </source>
</evidence>
<evidence type="ECO:0000256" key="8">
    <source>
        <dbReference type="ARBA" id="ARBA00022679"/>
    </source>
</evidence>
<feature type="binding site" evidence="12">
    <location>
        <position position="85"/>
    </location>
    <ligand>
        <name>substrate</name>
    </ligand>
</feature>
<dbReference type="InterPro" id="IPR013785">
    <property type="entry name" value="Aldolase_TIM"/>
</dbReference>
<feature type="binding site" evidence="12">
    <location>
        <position position="219"/>
    </location>
    <ligand>
        <name>substrate</name>
    </ligand>
</feature>
<evidence type="ECO:0000313" key="16">
    <source>
        <dbReference type="EMBL" id="PJA61111.1"/>
    </source>
</evidence>
<proteinExistence type="inferred from homology"/>
<keyword evidence="8" id="KW-0808">Transferase</keyword>
<feature type="binding site" evidence="12">
    <location>
        <position position="198"/>
    </location>
    <ligand>
        <name>substrate</name>
    </ligand>
</feature>
<evidence type="ECO:0000256" key="4">
    <source>
        <dbReference type="ARBA" id="ARBA00011218"/>
    </source>
</evidence>
<dbReference type="Pfam" id="PF01729">
    <property type="entry name" value="QRPTase_C"/>
    <property type="match status" value="1"/>
</dbReference>
<name>A0A2M7YDP7_9BACT</name>
<feature type="non-terminal residue" evidence="16">
    <location>
        <position position="1"/>
    </location>
</feature>
<evidence type="ECO:0000259" key="15">
    <source>
        <dbReference type="Pfam" id="PF02749"/>
    </source>
</evidence>
<comment type="function">
    <text evidence="1">Involved in the catabolism of quinolinic acid (QA).</text>
</comment>
<dbReference type="CDD" id="cd01572">
    <property type="entry name" value="QPRTase"/>
    <property type="match status" value="1"/>
</dbReference>
<dbReference type="Pfam" id="PF02749">
    <property type="entry name" value="QRPTase_N"/>
    <property type="match status" value="1"/>
</dbReference>